<feature type="domain" description="RRM" evidence="6">
    <location>
        <begin position="187"/>
        <end position="265"/>
    </location>
</feature>
<feature type="compositionally biased region" description="Acidic residues" evidence="5">
    <location>
        <begin position="117"/>
        <end position="138"/>
    </location>
</feature>
<evidence type="ECO:0000259" key="6">
    <source>
        <dbReference type="PROSITE" id="PS50102"/>
    </source>
</evidence>
<dbReference type="EMBL" id="JAULSR010000001">
    <property type="protein sequence ID" value="KAK0634972.1"/>
    <property type="molecule type" value="Genomic_DNA"/>
</dbReference>
<keyword evidence="8" id="KW-1185">Reference proteome</keyword>
<dbReference type="PROSITE" id="PS50102">
    <property type="entry name" value="RRM"/>
    <property type="match status" value="1"/>
</dbReference>
<feature type="compositionally biased region" description="Basic and acidic residues" evidence="5">
    <location>
        <begin position="139"/>
        <end position="149"/>
    </location>
</feature>
<evidence type="ECO:0000256" key="4">
    <source>
        <dbReference type="PROSITE-ProRule" id="PRU00176"/>
    </source>
</evidence>
<keyword evidence="2 4" id="KW-0694">RNA-binding</keyword>
<name>A0AA40CE03_9PEZI</name>
<dbReference type="SUPFAM" id="SSF54928">
    <property type="entry name" value="RNA-binding domain, RBD"/>
    <property type="match status" value="1"/>
</dbReference>
<dbReference type="Gene3D" id="3.30.70.330">
    <property type="match status" value="1"/>
</dbReference>
<dbReference type="GO" id="GO:0005730">
    <property type="term" value="C:nucleolus"/>
    <property type="evidence" value="ECO:0007669"/>
    <property type="project" value="UniProtKB-SubCell"/>
</dbReference>
<proteinExistence type="predicted"/>
<gene>
    <name evidence="7" type="ORF">B0T17DRAFT_23865</name>
</gene>
<feature type="compositionally biased region" description="Basic residues" evidence="5">
    <location>
        <begin position="85"/>
        <end position="96"/>
    </location>
</feature>
<reference evidence="7" key="1">
    <citation type="submission" date="2023-06" db="EMBL/GenBank/DDBJ databases">
        <title>Genome-scale phylogeny and comparative genomics of the fungal order Sordariales.</title>
        <authorList>
            <consortium name="Lawrence Berkeley National Laboratory"/>
            <person name="Hensen N."/>
            <person name="Bonometti L."/>
            <person name="Westerberg I."/>
            <person name="Brannstrom I.O."/>
            <person name="Guillou S."/>
            <person name="Cros-Aarteil S."/>
            <person name="Calhoun S."/>
            <person name="Haridas S."/>
            <person name="Kuo A."/>
            <person name="Mondo S."/>
            <person name="Pangilinan J."/>
            <person name="Riley R."/>
            <person name="LaButti K."/>
            <person name="Andreopoulos B."/>
            <person name="Lipzen A."/>
            <person name="Chen C."/>
            <person name="Yanf M."/>
            <person name="Daum C."/>
            <person name="Ng V."/>
            <person name="Clum A."/>
            <person name="Steindorff A."/>
            <person name="Ohm R."/>
            <person name="Martin F."/>
            <person name="Silar P."/>
            <person name="Natvig D."/>
            <person name="Lalanne C."/>
            <person name="Gautier V."/>
            <person name="Ament-velasquez S.L."/>
            <person name="Kruys A."/>
            <person name="Hutchinson M.I."/>
            <person name="Powell A.J."/>
            <person name="Barry K."/>
            <person name="Miller A.N."/>
            <person name="Grigoriev I.V."/>
            <person name="Debuchy R."/>
            <person name="Gladieux P."/>
            <person name="Thoren M.H."/>
            <person name="Johannesson H."/>
        </authorList>
    </citation>
    <scope>NUCLEOTIDE SEQUENCE</scope>
    <source>
        <strain evidence="7">SMH3391-2</strain>
    </source>
</reference>
<feature type="compositionally biased region" description="Low complexity" evidence="5">
    <location>
        <begin position="62"/>
        <end position="84"/>
    </location>
</feature>
<dbReference type="InterPro" id="IPR035979">
    <property type="entry name" value="RBD_domain_sf"/>
</dbReference>
<comment type="subcellular location">
    <subcellularLocation>
        <location evidence="1">Nucleus</location>
        <location evidence="1">Nucleolus</location>
    </subcellularLocation>
</comment>
<organism evidence="7 8">
    <name type="scientific">Bombardia bombarda</name>
    <dbReference type="NCBI Taxonomy" id="252184"/>
    <lineage>
        <taxon>Eukaryota</taxon>
        <taxon>Fungi</taxon>
        <taxon>Dikarya</taxon>
        <taxon>Ascomycota</taxon>
        <taxon>Pezizomycotina</taxon>
        <taxon>Sordariomycetes</taxon>
        <taxon>Sordariomycetidae</taxon>
        <taxon>Sordariales</taxon>
        <taxon>Lasiosphaeriaceae</taxon>
        <taxon>Bombardia</taxon>
    </lineage>
</organism>
<dbReference type="AlphaFoldDB" id="A0AA40CE03"/>
<feature type="compositionally biased region" description="Basic and acidic residues" evidence="5">
    <location>
        <begin position="25"/>
        <end position="34"/>
    </location>
</feature>
<keyword evidence="3" id="KW-0539">Nucleus</keyword>
<dbReference type="PANTHER" id="PTHR46754">
    <property type="entry name" value="MKI67 FHA DOMAIN-INTERACTING NUCLEOLAR PHOSPHOPROTEIN"/>
    <property type="match status" value="1"/>
</dbReference>
<dbReference type="Pfam" id="PF00076">
    <property type="entry name" value="RRM_1"/>
    <property type="match status" value="1"/>
</dbReference>
<dbReference type="CDD" id="cd12307">
    <property type="entry name" value="RRM_NIFK_like"/>
    <property type="match status" value="1"/>
</dbReference>
<evidence type="ECO:0000313" key="8">
    <source>
        <dbReference type="Proteomes" id="UP001174934"/>
    </source>
</evidence>
<evidence type="ECO:0000256" key="2">
    <source>
        <dbReference type="ARBA" id="ARBA00022884"/>
    </source>
</evidence>
<sequence length="400" mass="43883">VAALVEEPVAVAALKKSAKPPKASPKTEKRKASEDASNASPIATKKSRPSKDTAASKKKKVAVVAEVEEPAAISPEPSPAPKAAAAKKSKATKKTKAVVEEKQPSPEPVKEASPEPIVEDEVAEEEAEDEEKEEELDDETLRFIEKFGSDDEDEGAGTYEEGQDVGKIPKAKKSKQVAAPSTKGKPGVMYLGSIPHGFFEHQIRSYFTQFGEITKLRVVRNKKTGASRHRAFVEFAEAEVADIAARTMDKYLLFGRLLKAQVVPPAQVHPNLFKGCNRRFKAVPWNKMAGKQLERPLSESKWQVKITKEEQRRAARAEKLKEIGYEFESPALKIAEAKEQAVIEAEEPVKAIEEAPAQPEVVTAEVTETEVTVEDAEKVTTISQKKTKVVKTKKAKKVKV</sequence>
<evidence type="ECO:0000256" key="5">
    <source>
        <dbReference type="SAM" id="MobiDB-lite"/>
    </source>
</evidence>
<evidence type="ECO:0000256" key="1">
    <source>
        <dbReference type="ARBA" id="ARBA00004604"/>
    </source>
</evidence>
<protein>
    <recommendedName>
        <fullName evidence="6">RRM domain-containing protein</fullName>
    </recommendedName>
</protein>
<feature type="compositionally biased region" description="Low complexity" evidence="5">
    <location>
        <begin position="1"/>
        <end position="15"/>
    </location>
</feature>
<dbReference type="InterPro" id="IPR012677">
    <property type="entry name" value="Nucleotide-bd_a/b_plait_sf"/>
</dbReference>
<feature type="compositionally biased region" description="Basic and acidic residues" evidence="5">
    <location>
        <begin position="97"/>
        <end position="113"/>
    </location>
</feature>
<dbReference type="GO" id="GO:0003723">
    <property type="term" value="F:RNA binding"/>
    <property type="evidence" value="ECO:0007669"/>
    <property type="project" value="UniProtKB-UniRule"/>
</dbReference>
<evidence type="ECO:0000256" key="3">
    <source>
        <dbReference type="ARBA" id="ARBA00023242"/>
    </source>
</evidence>
<feature type="region of interest" description="Disordered" evidence="5">
    <location>
        <begin position="1"/>
        <end position="182"/>
    </location>
</feature>
<dbReference type="SMART" id="SM00360">
    <property type="entry name" value="RRM"/>
    <property type="match status" value="1"/>
</dbReference>
<dbReference type="InterPro" id="IPR000504">
    <property type="entry name" value="RRM_dom"/>
</dbReference>
<dbReference type="Proteomes" id="UP001174934">
    <property type="component" value="Unassembled WGS sequence"/>
</dbReference>
<evidence type="ECO:0000313" key="7">
    <source>
        <dbReference type="EMBL" id="KAK0634972.1"/>
    </source>
</evidence>
<feature type="non-terminal residue" evidence="7">
    <location>
        <position position="1"/>
    </location>
</feature>
<accession>A0AA40CE03</accession>
<comment type="caution">
    <text evidence="7">The sequence shown here is derived from an EMBL/GenBank/DDBJ whole genome shotgun (WGS) entry which is preliminary data.</text>
</comment>